<dbReference type="GO" id="GO:0005886">
    <property type="term" value="C:plasma membrane"/>
    <property type="evidence" value="ECO:0007669"/>
    <property type="project" value="UniProtKB-SubCell"/>
</dbReference>
<dbReference type="InterPro" id="IPR050428">
    <property type="entry name" value="TCS_sensor_his_kinase"/>
</dbReference>
<dbReference type="SUPFAM" id="SSF158472">
    <property type="entry name" value="HAMP domain-like"/>
    <property type="match status" value="1"/>
</dbReference>
<organism evidence="15 16">
    <name type="scientific">Quadrisphaera setariae</name>
    <dbReference type="NCBI Taxonomy" id="2593304"/>
    <lineage>
        <taxon>Bacteria</taxon>
        <taxon>Bacillati</taxon>
        <taxon>Actinomycetota</taxon>
        <taxon>Actinomycetes</taxon>
        <taxon>Kineosporiales</taxon>
        <taxon>Kineosporiaceae</taxon>
        <taxon>Quadrisphaera</taxon>
    </lineage>
</organism>
<dbReference type="InterPro" id="IPR003594">
    <property type="entry name" value="HATPase_dom"/>
</dbReference>
<dbReference type="PROSITE" id="PS50109">
    <property type="entry name" value="HIS_KIN"/>
    <property type="match status" value="1"/>
</dbReference>
<evidence type="ECO:0000256" key="4">
    <source>
        <dbReference type="ARBA" id="ARBA00022553"/>
    </source>
</evidence>
<feature type="compositionally biased region" description="Pro residues" evidence="11">
    <location>
        <begin position="130"/>
        <end position="139"/>
    </location>
</feature>
<evidence type="ECO:0000256" key="9">
    <source>
        <dbReference type="ARBA" id="ARBA00023012"/>
    </source>
</evidence>
<dbReference type="PANTHER" id="PTHR45436">
    <property type="entry name" value="SENSOR HISTIDINE KINASE YKOH"/>
    <property type="match status" value="1"/>
</dbReference>
<dbReference type="InterPro" id="IPR003661">
    <property type="entry name" value="HisK_dim/P_dom"/>
</dbReference>
<dbReference type="InterPro" id="IPR004358">
    <property type="entry name" value="Sig_transdc_His_kin-like_C"/>
</dbReference>
<feature type="transmembrane region" description="Helical" evidence="12">
    <location>
        <begin position="174"/>
        <end position="196"/>
    </location>
</feature>
<evidence type="ECO:0000256" key="7">
    <source>
        <dbReference type="ARBA" id="ARBA00022777"/>
    </source>
</evidence>
<comment type="caution">
    <text evidence="15">The sequence shown here is derived from an EMBL/GenBank/DDBJ whole genome shotgun (WGS) entry which is preliminary data.</text>
</comment>
<dbReference type="GO" id="GO:0000155">
    <property type="term" value="F:phosphorelay sensor kinase activity"/>
    <property type="evidence" value="ECO:0007669"/>
    <property type="project" value="InterPro"/>
</dbReference>
<evidence type="ECO:0000256" key="2">
    <source>
        <dbReference type="ARBA" id="ARBA00004236"/>
    </source>
</evidence>
<reference evidence="15 16" key="1">
    <citation type="submission" date="2019-07" db="EMBL/GenBank/DDBJ databases">
        <title>Quadrisphaera sp. strain DD2A genome sequencing and assembly.</title>
        <authorList>
            <person name="Kim I."/>
        </authorList>
    </citation>
    <scope>NUCLEOTIDE SEQUENCE [LARGE SCALE GENOMIC DNA]</scope>
    <source>
        <strain evidence="15 16">DD2A</strain>
    </source>
</reference>
<dbReference type="SUPFAM" id="SSF47384">
    <property type="entry name" value="Homodimeric domain of signal transducing histidine kinase"/>
    <property type="match status" value="1"/>
</dbReference>
<dbReference type="Gene3D" id="3.30.565.10">
    <property type="entry name" value="Histidine kinase-like ATPase, C-terminal domain"/>
    <property type="match status" value="1"/>
</dbReference>
<accession>A0A5C8ZEA8</accession>
<dbReference type="SMART" id="SM00387">
    <property type="entry name" value="HATPase_c"/>
    <property type="match status" value="1"/>
</dbReference>
<dbReference type="CDD" id="cd00075">
    <property type="entry name" value="HATPase"/>
    <property type="match status" value="1"/>
</dbReference>
<feature type="transmembrane region" description="Helical" evidence="12">
    <location>
        <begin position="27"/>
        <end position="50"/>
    </location>
</feature>
<dbReference type="InterPro" id="IPR036890">
    <property type="entry name" value="HATPase_C_sf"/>
</dbReference>
<dbReference type="SMART" id="SM00304">
    <property type="entry name" value="HAMP"/>
    <property type="match status" value="1"/>
</dbReference>
<dbReference type="SUPFAM" id="SSF55874">
    <property type="entry name" value="ATPase domain of HSP90 chaperone/DNA topoisomerase II/histidine kinase"/>
    <property type="match status" value="1"/>
</dbReference>
<feature type="region of interest" description="Disordered" evidence="11">
    <location>
        <begin position="100"/>
        <end position="143"/>
    </location>
</feature>
<dbReference type="Pfam" id="PF02518">
    <property type="entry name" value="HATPase_c"/>
    <property type="match status" value="1"/>
</dbReference>
<evidence type="ECO:0000256" key="11">
    <source>
        <dbReference type="SAM" id="MobiDB-lite"/>
    </source>
</evidence>
<evidence type="ECO:0000259" key="14">
    <source>
        <dbReference type="PROSITE" id="PS50885"/>
    </source>
</evidence>
<keyword evidence="4" id="KW-0597">Phosphoprotein</keyword>
<dbReference type="Pfam" id="PF00512">
    <property type="entry name" value="HisKA"/>
    <property type="match status" value="1"/>
</dbReference>
<keyword evidence="6 12" id="KW-0812">Transmembrane</keyword>
<evidence type="ECO:0000313" key="16">
    <source>
        <dbReference type="Proteomes" id="UP000321234"/>
    </source>
</evidence>
<evidence type="ECO:0000256" key="6">
    <source>
        <dbReference type="ARBA" id="ARBA00022692"/>
    </source>
</evidence>
<proteinExistence type="predicted"/>
<evidence type="ECO:0000256" key="5">
    <source>
        <dbReference type="ARBA" id="ARBA00022679"/>
    </source>
</evidence>
<dbReference type="AlphaFoldDB" id="A0A5C8ZEA8"/>
<dbReference type="OrthoDB" id="5242752at2"/>
<feature type="compositionally biased region" description="Low complexity" evidence="11">
    <location>
        <begin position="110"/>
        <end position="126"/>
    </location>
</feature>
<comment type="subcellular location">
    <subcellularLocation>
        <location evidence="2">Cell membrane</location>
    </subcellularLocation>
</comment>
<evidence type="ECO:0000256" key="12">
    <source>
        <dbReference type="SAM" id="Phobius"/>
    </source>
</evidence>
<comment type="catalytic activity">
    <reaction evidence="1">
        <text>ATP + protein L-histidine = ADP + protein N-phospho-L-histidine.</text>
        <dbReference type="EC" id="2.7.13.3"/>
    </reaction>
</comment>
<keyword evidence="8 12" id="KW-1133">Transmembrane helix</keyword>
<dbReference type="PRINTS" id="PR00344">
    <property type="entry name" value="BCTRLSENSOR"/>
</dbReference>
<dbReference type="InterPro" id="IPR036097">
    <property type="entry name" value="HisK_dim/P_sf"/>
</dbReference>
<dbReference type="Pfam" id="PF00672">
    <property type="entry name" value="HAMP"/>
    <property type="match status" value="1"/>
</dbReference>
<evidence type="ECO:0000256" key="1">
    <source>
        <dbReference type="ARBA" id="ARBA00000085"/>
    </source>
</evidence>
<dbReference type="CDD" id="cd00082">
    <property type="entry name" value="HisKA"/>
    <property type="match status" value="1"/>
</dbReference>
<name>A0A5C8ZEA8_9ACTN</name>
<evidence type="ECO:0000256" key="8">
    <source>
        <dbReference type="ARBA" id="ARBA00022989"/>
    </source>
</evidence>
<keyword evidence="9" id="KW-0902">Two-component regulatory system</keyword>
<sequence>MRTALPLLRRGVRFSSGPASLAGRVRWAVLVLLAVLLVALFVVVDVLLVVRLRSDLQTRLTDRAALAQQLDGSLSAQQLVSKLEGDGVGVQLCTEDEGCVSTPVAPQPPGAAASDDGQGQAARASRGPGGGPPAGPAPPDQVLRDGSTLFTVTRLDSGAQLTLSVDDSYVRETVTGLVVLEVVGGAGALVVGWFALGRVVAAALRPLDDMTSVARGIAAGDRGRRLGSGRPDTELGRTALAFDAMIDELESAVATAERSQQQMRAFLSDASHELRTPLAGFQASAENLLRADPDREERERALAAMVRESTRASRLVGDLLTAARLEEGVELQRAEVDVVELARQEVERQRLLGTGTTWGVEAAGPLVVSCDAVRVGQVLTNVLDNARRAVGGGGSVVVSVAARGGEAVLEVRDTGAGIPADQRERVFERLVRLDAGRDRRSGGAGLGLAIARAIARAHGGDLVAADPGAGGDPGADGTGPGAVLRLTLPLTPP</sequence>
<evidence type="ECO:0000313" key="15">
    <source>
        <dbReference type="EMBL" id="TXR55120.1"/>
    </source>
</evidence>
<dbReference type="Gene3D" id="6.10.340.10">
    <property type="match status" value="1"/>
</dbReference>
<dbReference type="RefSeq" id="WP_147927510.1">
    <property type="nucleotide sequence ID" value="NZ_VKAC01000010.1"/>
</dbReference>
<dbReference type="SMART" id="SM00388">
    <property type="entry name" value="HisKA"/>
    <property type="match status" value="1"/>
</dbReference>
<dbReference type="Proteomes" id="UP000321234">
    <property type="component" value="Unassembled WGS sequence"/>
</dbReference>
<dbReference type="Gene3D" id="1.10.287.130">
    <property type="match status" value="1"/>
</dbReference>
<dbReference type="InterPro" id="IPR003660">
    <property type="entry name" value="HAMP_dom"/>
</dbReference>
<evidence type="ECO:0000256" key="10">
    <source>
        <dbReference type="ARBA" id="ARBA00023136"/>
    </source>
</evidence>
<dbReference type="EC" id="2.7.13.3" evidence="3"/>
<gene>
    <name evidence="15" type="ORF">FMM08_16685</name>
</gene>
<keyword evidence="10 12" id="KW-0472">Membrane</keyword>
<keyword evidence="5" id="KW-0808">Transferase</keyword>
<dbReference type="PROSITE" id="PS50885">
    <property type="entry name" value="HAMP"/>
    <property type="match status" value="1"/>
</dbReference>
<dbReference type="PANTHER" id="PTHR45436:SF5">
    <property type="entry name" value="SENSOR HISTIDINE KINASE TRCS"/>
    <property type="match status" value="1"/>
</dbReference>
<evidence type="ECO:0000259" key="13">
    <source>
        <dbReference type="PROSITE" id="PS50109"/>
    </source>
</evidence>
<dbReference type="EMBL" id="VKAC01000010">
    <property type="protein sequence ID" value="TXR55120.1"/>
    <property type="molecule type" value="Genomic_DNA"/>
</dbReference>
<dbReference type="CDD" id="cd06225">
    <property type="entry name" value="HAMP"/>
    <property type="match status" value="1"/>
</dbReference>
<protein>
    <recommendedName>
        <fullName evidence="3">histidine kinase</fullName>
        <ecNumber evidence="3">2.7.13.3</ecNumber>
    </recommendedName>
</protein>
<evidence type="ECO:0000256" key="3">
    <source>
        <dbReference type="ARBA" id="ARBA00012438"/>
    </source>
</evidence>
<dbReference type="InterPro" id="IPR005467">
    <property type="entry name" value="His_kinase_dom"/>
</dbReference>
<keyword evidence="16" id="KW-1185">Reference proteome</keyword>
<feature type="domain" description="HAMP" evidence="14">
    <location>
        <begin position="201"/>
        <end position="254"/>
    </location>
</feature>
<keyword evidence="7 15" id="KW-0418">Kinase</keyword>
<feature type="domain" description="Histidine kinase" evidence="13">
    <location>
        <begin position="269"/>
        <end position="492"/>
    </location>
</feature>